<dbReference type="AlphaFoldDB" id="A0A9W8KVK7"/>
<accession>A0A9W8KVK7</accession>
<sequence length="82" mass="9484">MEGRFENRVRDVTQQVYNAVVEGSRNAETRNKTTTMLVAELDTQMHELFAATQALATARINSTFDIGIRRRKQQQQSENHHH</sequence>
<evidence type="ECO:0000313" key="1">
    <source>
        <dbReference type="EMBL" id="KAJ2674195.1"/>
    </source>
</evidence>
<proteinExistence type="predicted"/>
<reference evidence="1" key="1">
    <citation type="submission" date="2022-07" db="EMBL/GenBank/DDBJ databases">
        <title>Phylogenomic reconstructions and comparative analyses of Kickxellomycotina fungi.</title>
        <authorList>
            <person name="Reynolds N.K."/>
            <person name="Stajich J.E."/>
            <person name="Barry K."/>
            <person name="Grigoriev I.V."/>
            <person name="Crous P."/>
            <person name="Smith M.E."/>
        </authorList>
    </citation>
    <scope>NUCLEOTIDE SEQUENCE</scope>
    <source>
        <strain evidence="1">NRRL 3115</strain>
    </source>
</reference>
<gene>
    <name evidence="1" type="ORF">GGI25_004412</name>
</gene>
<dbReference type="OrthoDB" id="5553498at2759"/>
<protein>
    <submittedName>
        <fullName evidence="1">Uncharacterized protein</fullName>
    </submittedName>
</protein>
<dbReference type="Proteomes" id="UP001151518">
    <property type="component" value="Unassembled WGS sequence"/>
</dbReference>
<name>A0A9W8KVK7_9FUNG</name>
<organism evidence="1 2">
    <name type="scientific">Coemansia spiralis</name>
    <dbReference type="NCBI Taxonomy" id="417178"/>
    <lineage>
        <taxon>Eukaryota</taxon>
        <taxon>Fungi</taxon>
        <taxon>Fungi incertae sedis</taxon>
        <taxon>Zoopagomycota</taxon>
        <taxon>Kickxellomycotina</taxon>
        <taxon>Kickxellomycetes</taxon>
        <taxon>Kickxellales</taxon>
        <taxon>Kickxellaceae</taxon>
        <taxon>Coemansia</taxon>
    </lineage>
</organism>
<comment type="caution">
    <text evidence="1">The sequence shown here is derived from an EMBL/GenBank/DDBJ whole genome shotgun (WGS) entry which is preliminary data.</text>
</comment>
<dbReference type="EMBL" id="JANBTW010000059">
    <property type="protein sequence ID" value="KAJ2674195.1"/>
    <property type="molecule type" value="Genomic_DNA"/>
</dbReference>
<evidence type="ECO:0000313" key="2">
    <source>
        <dbReference type="Proteomes" id="UP001151518"/>
    </source>
</evidence>